<dbReference type="OrthoDB" id="10633729at2759"/>
<evidence type="ECO:0000313" key="3">
    <source>
        <dbReference type="Proteomes" id="UP000076874"/>
    </source>
</evidence>
<feature type="region of interest" description="Disordered" evidence="1">
    <location>
        <begin position="130"/>
        <end position="166"/>
    </location>
</feature>
<feature type="region of interest" description="Disordered" evidence="1">
    <location>
        <begin position="362"/>
        <end position="388"/>
    </location>
</feature>
<gene>
    <name evidence="2" type="ORF">SPI_02331</name>
</gene>
<name>A0A167XXM3_9HYPO</name>
<dbReference type="Proteomes" id="UP000076874">
    <property type="component" value="Unassembled WGS sequence"/>
</dbReference>
<proteinExistence type="predicted"/>
<dbReference type="AlphaFoldDB" id="A0A167XXM3"/>
<keyword evidence="3" id="KW-1185">Reference proteome</keyword>
<dbReference type="EMBL" id="AZHD01000003">
    <property type="protein sequence ID" value="OAA65544.1"/>
    <property type="molecule type" value="Genomic_DNA"/>
</dbReference>
<protein>
    <submittedName>
        <fullName evidence="2">Uncharacterized protein</fullName>
    </submittedName>
</protein>
<sequence>MQPRMIKAVESERFTPTRFYLEFDLAIKLHVSDSENASQGCLTPTSTAEQAYDARFEANYDRAKTALLLSFGEIGIPMIDNDVDNTLEDYVTYLGRVLEHFPSMVASQMPGEIITDRFWLVMHSPTPHVCPPPVDVPAQDDEGAHSVDDLQYPSGDPDEPEREKTNPVGGCTWLDVHYVLQYLHFWCQDGHNERFTIVSSPLDGAGGVNETNTALRILLVRTHGPFKTRQPGEDSTMSLLQTKKMALFMFFFENHLRLLCHPRQSRVRPRPPSQLTASWPPGMTWNVYGPLSRRLWAYSQAAIDGQRQQEPIPGDVLRDLLQYAPRTMLDRHMREYKKLALVWGAVDESALAAQLRIADARLPHDNNNGDDDGYNDDDDDYNDPRRGGPIPSVKWPVLGVYSHDSYDVMGFPITVPILALGGFQAVPFNACFVWLAARLAMDCVRTSRLPPAAFQKLLTRIERASQWHTLPLLVLLGSDPKAWEAVRDHYAVDVT</sequence>
<feature type="compositionally biased region" description="Acidic residues" evidence="1">
    <location>
        <begin position="368"/>
        <end position="381"/>
    </location>
</feature>
<comment type="caution">
    <text evidence="2">The sequence shown here is derived from an EMBL/GenBank/DDBJ whole genome shotgun (WGS) entry which is preliminary data.</text>
</comment>
<accession>A0A167XXM3</accession>
<reference evidence="2 3" key="1">
    <citation type="journal article" date="2016" name="Genome Biol. Evol.">
        <title>Divergent and convergent evolution of fungal pathogenicity.</title>
        <authorList>
            <person name="Shang Y."/>
            <person name="Xiao G."/>
            <person name="Zheng P."/>
            <person name="Cen K."/>
            <person name="Zhan S."/>
            <person name="Wang C."/>
        </authorList>
    </citation>
    <scope>NUCLEOTIDE SEQUENCE [LARGE SCALE GENOMIC DNA]</scope>
    <source>
        <strain evidence="2 3">RCEF 264</strain>
    </source>
</reference>
<organism evidence="2 3">
    <name type="scientific">Niveomyces insectorum RCEF 264</name>
    <dbReference type="NCBI Taxonomy" id="1081102"/>
    <lineage>
        <taxon>Eukaryota</taxon>
        <taxon>Fungi</taxon>
        <taxon>Dikarya</taxon>
        <taxon>Ascomycota</taxon>
        <taxon>Pezizomycotina</taxon>
        <taxon>Sordariomycetes</taxon>
        <taxon>Hypocreomycetidae</taxon>
        <taxon>Hypocreales</taxon>
        <taxon>Cordycipitaceae</taxon>
        <taxon>Niveomyces</taxon>
    </lineage>
</organism>
<evidence type="ECO:0000256" key="1">
    <source>
        <dbReference type="SAM" id="MobiDB-lite"/>
    </source>
</evidence>
<evidence type="ECO:0000313" key="2">
    <source>
        <dbReference type="EMBL" id="OAA65544.1"/>
    </source>
</evidence>